<gene>
    <name evidence="2" type="ORF">K431DRAFT_283557</name>
</gene>
<feature type="compositionally biased region" description="Gly residues" evidence="1">
    <location>
        <begin position="240"/>
        <end position="257"/>
    </location>
</feature>
<feature type="compositionally biased region" description="Low complexity" evidence="1">
    <location>
        <begin position="296"/>
        <end position="312"/>
    </location>
</feature>
<evidence type="ECO:0000256" key="1">
    <source>
        <dbReference type="SAM" id="MobiDB-lite"/>
    </source>
</evidence>
<dbReference type="EMBL" id="MU003780">
    <property type="protein sequence ID" value="KAF2722733.1"/>
    <property type="molecule type" value="Genomic_DNA"/>
</dbReference>
<dbReference type="OrthoDB" id="2951834at2759"/>
<proteinExistence type="predicted"/>
<sequence length="312" mass="34216">MASPAREDHTNATKTPGLLRLPLELRQQIYSHLLPPMPTTHPIPSVGLTSVTPSPPALRYLLVHPALTSELVSYFYTVATWKLVLSHAFNFFRVDATLSNLLASRSLRRIRRLDLVFFQDVLLVKEYPSFGLERFSEEIRRRAERACEVLGQAGAELRWVGVSWVDTTAAGGTGGWEVKRRILEPLGRLVGRGIRFEVGKVVSPDVEDEGRFVRALRAVVGDGMDGGSSDGVGSESSGDRPGGGSGNGFDGEEGGQGKGRKEDKRGVVRHGQHDPFYLRQLAFDVRQGRNLCDFTSDSSRSGRMSRVSSVGP</sequence>
<keyword evidence="3" id="KW-1185">Reference proteome</keyword>
<reference evidence="2" key="1">
    <citation type="journal article" date="2020" name="Stud. Mycol.">
        <title>101 Dothideomycetes genomes: a test case for predicting lifestyles and emergence of pathogens.</title>
        <authorList>
            <person name="Haridas S."/>
            <person name="Albert R."/>
            <person name="Binder M."/>
            <person name="Bloem J."/>
            <person name="Labutti K."/>
            <person name="Salamov A."/>
            <person name="Andreopoulos B."/>
            <person name="Baker S."/>
            <person name="Barry K."/>
            <person name="Bills G."/>
            <person name="Bluhm B."/>
            <person name="Cannon C."/>
            <person name="Castanera R."/>
            <person name="Culley D."/>
            <person name="Daum C."/>
            <person name="Ezra D."/>
            <person name="Gonzalez J."/>
            <person name="Henrissat B."/>
            <person name="Kuo A."/>
            <person name="Liang C."/>
            <person name="Lipzen A."/>
            <person name="Lutzoni F."/>
            <person name="Magnuson J."/>
            <person name="Mondo S."/>
            <person name="Nolan M."/>
            <person name="Ohm R."/>
            <person name="Pangilinan J."/>
            <person name="Park H.-J."/>
            <person name="Ramirez L."/>
            <person name="Alfaro M."/>
            <person name="Sun H."/>
            <person name="Tritt A."/>
            <person name="Yoshinaga Y."/>
            <person name="Zwiers L.-H."/>
            <person name="Turgeon B."/>
            <person name="Goodwin S."/>
            <person name="Spatafora J."/>
            <person name="Crous P."/>
            <person name="Grigoriev I."/>
        </authorList>
    </citation>
    <scope>NUCLEOTIDE SEQUENCE</scope>
    <source>
        <strain evidence="2">CBS 116435</strain>
    </source>
</reference>
<name>A0A9P4Q8V1_9PEZI</name>
<dbReference type="Proteomes" id="UP000799441">
    <property type="component" value="Unassembled WGS sequence"/>
</dbReference>
<evidence type="ECO:0000313" key="2">
    <source>
        <dbReference type="EMBL" id="KAF2722733.1"/>
    </source>
</evidence>
<feature type="region of interest" description="Disordered" evidence="1">
    <location>
        <begin position="224"/>
        <end position="272"/>
    </location>
</feature>
<organism evidence="2 3">
    <name type="scientific">Polychaeton citri CBS 116435</name>
    <dbReference type="NCBI Taxonomy" id="1314669"/>
    <lineage>
        <taxon>Eukaryota</taxon>
        <taxon>Fungi</taxon>
        <taxon>Dikarya</taxon>
        <taxon>Ascomycota</taxon>
        <taxon>Pezizomycotina</taxon>
        <taxon>Dothideomycetes</taxon>
        <taxon>Dothideomycetidae</taxon>
        <taxon>Capnodiales</taxon>
        <taxon>Capnodiaceae</taxon>
        <taxon>Polychaeton</taxon>
    </lineage>
</organism>
<protein>
    <submittedName>
        <fullName evidence="2">Uncharacterized protein</fullName>
    </submittedName>
</protein>
<evidence type="ECO:0000313" key="3">
    <source>
        <dbReference type="Proteomes" id="UP000799441"/>
    </source>
</evidence>
<feature type="region of interest" description="Disordered" evidence="1">
    <location>
        <begin position="292"/>
        <end position="312"/>
    </location>
</feature>
<accession>A0A9P4Q8V1</accession>
<comment type="caution">
    <text evidence="2">The sequence shown here is derived from an EMBL/GenBank/DDBJ whole genome shotgun (WGS) entry which is preliminary data.</text>
</comment>
<dbReference type="AlphaFoldDB" id="A0A9P4Q8V1"/>